<dbReference type="RefSeq" id="WP_069827666.1">
    <property type="nucleotide sequence ID" value="NZ_JARGCI010000003.1"/>
</dbReference>
<comment type="caution">
    <text evidence="1">The sequence shown here is derived from an EMBL/GenBank/DDBJ whole genome shotgun (WGS) entry which is preliminary data.</text>
</comment>
<evidence type="ECO:0000313" key="1">
    <source>
        <dbReference type="EMBL" id="OEK56143.1"/>
    </source>
</evidence>
<organism evidence="1 2">
    <name type="scientific">Staphylococcus equorum</name>
    <dbReference type="NCBI Taxonomy" id="246432"/>
    <lineage>
        <taxon>Bacteria</taxon>
        <taxon>Bacillati</taxon>
        <taxon>Bacillota</taxon>
        <taxon>Bacilli</taxon>
        <taxon>Bacillales</taxon>
        <taxon>Staphylococcaceae</taxon>
        <taxon>Staphylococcus</taxon>
    </lineage>
</organism>
<dbReference type="Gene3D" id="3.10.450.150">
    <property type="entry name" value="enterococcus faecalis protein"/>
    <property type="match status" value="1"/>
</dbReference>
<sequence length="104" mass="12722">MERYITRGIATNLPVTLQQQIWKLVAQREQEESEENEQDIDYFHIFQFNTYKNQLYIKHKQERPEYVKIHKGNYSKAVNISKVYIIREDDIDLSYYVMLLPKEY</sequence>
<proteinExistence type="predicted"/>
<dbReference type="Proteomes" id="UP000095464">
    <property type="component" value="Unassembled WGS sequence"/>
</dbReference>
<accession>A0AAP7IE60</accession>
<name>A0AAP7IE60_9STAP</name>
<gene>
    <name evidence="1" type="ORF">ASS94_07180</name>
</gene>
<dbReference type="AlphaFoldDB" id="A0AAP7IE60"/>
<evidence type="ECO:0000313" key="2">
    <source>
        <dbReference type="Proteomes" id="UP000095464"/>
    </source>
</evidence>
<reference evidence="2" key="1">
    <citation type="submission" date="2015-11" db="EMBL/GenBank/DDBJ databases">
        <title>Genomic diversity of Staphylococcus saprophyticus strains from urinary tract infections, animal surfaces, and fermented foods.</title>
        <authorList>
            <person name="Wolfe B.E."/>
        </authorList>
    </citation>
    <scope>NUCLEOTIDE SEQUENCE [LARGE SCALE GENOMIC DNA]</scope>
    <source>
        <strain evidence="2">738_7</strain>
    </source>
</reference>
<protein>
    <recommendedName>
        <fullName evidence="3">Pyridoxal phosphate-dependent enzyme</fullName>
    </recommendedName>
</protein>
<evidence type="ECO:0008006" key="3">
    <source>
        <dbReference type="Google" id="ProtNLM"/>
    </source>
</evidence>
<dbReference type="InterPro" id="IPR009303">
    <property type="entry name" value="DUF960"/>
</dbReference>
<dbReference type="Pfam" id="PF06124">
    <property type="entry name" value="DUF960"/>
    <property type="match status" value="1"/>
</dbReference>
<dbReference type="EMBL" id="LNPX01000031">
    <property type="protein sequence ID" value="OEK56143.1"/>
    <property type="molecule type" value="Genomic_DNA"/>
</dbReference>